<dbReference type="InterPro" id="IPR020471">
    <property type="entry name" value="AKR"/>
</dbReference>
<dbReference type="InterPro" id="IPR036812">
    <property type="entry name" value="NAD(P)_OxRdtase_dom_sf"/>
</dbReference>
<dbReference type="PANTHER" id="PTHR43312">
    <property type="entry name" value="D-THREO-ALDOSE 1-DEHYDROGENASE"/>
    <property type="match status" value="1"/>
</dbReference>
<dbReference type="Gene3D" id="3.20.20.100">
    <property type="entry name" value="NADP-dependent oxidoreductase domain"/>
    <property type="match status" value="1"/>
</dbReference>
<dbReference type="AlphaFoldDB" id="A0A1H9P9V6"/>
<gene>
    <name evidence="2" type="ORF">SAMN05444126_101134</name>
</gene>
<reference evidence="3" key="1">
    <citation type="submission" date="2016-10" db="EMBL/GenBank/DDBJ databases">
        <authorList>
            <person name="de Groot N.N."/>
        </authorList>
    </citation>
    <scope>NUCLEOTIDE SEQUENCE [LARGE SCALE GENOMIC DNA]</scope>
    <source>
        <strain evidence="3">10nlg</strain>
    </source>
</reference>
<dbReference type="InterPro" id="IPR053135">
    <property type="entry name" value="AKR2_Oxidoreductase"/>
</dbReference>
<dbReference type="InterPro" id="IPR023210">
    <property type="entry name" value="NADP_OxRdtase_dom"/>
</dbReference>
<keyword evidence="3" id="KW-1185">Reference proteome</keyword>
<dbReference type="PRINTS" id="PR00069">
    <property type="entry name" value="ALDKETRDTASE"/>
</dbReference>
<organism evidence="2 3">
    <name type="scientific">Salisediminibacterium halotolerans</name>
    <dbReference type="NCBI Taxonomy" id="517425"/>
    <lineage>
        <taxon>Bacteria</taxon>
        <taxon>Bacillati</taxon>
        <taxon>Bacillota</taxon>
        <taxon>Bacilli</taxon>
        <taxon>Bacillales</taxon>
        <taxon>Bacillaceae</taxon>
        <taxon>Salisediminibacterium</taxon>
    </lineage>
</organism>
<evidence type="ECO:0000313" key="3">
    <source>
        <dbReference type="Proteomes" id="UP000199318"/>
    </source>
</evidence>
<dbReference type="STRING" id="1464123.SAMN05444126_101134"/>
<accession>A0A1H9P9V6</accession>
<dbReference type="GO" id="GO:0016491">
    <property type="term" value="F:oxidoreductase activity"/>
    <property type="evidence" value="ECO:0007669"/>
    <property type="project" value="InterPro"/>
</dbReference>
<dbReference type="Pfam" id="PF00248">
    <property type="entry name" value="Aldo_ket_red"/>
    <property type="match status" value="1"/>
</dbReference>
<dbReference type="EMBL" id="FOGV01000001">
    <property type="protein sequence ID" value="SER44966.1"/>
    <property type="molecule type" value="Genomic_DNA"/>
</dbReference>
<evidence type="ECO:0000313" key="2">
    <source>
        <dbReference type="EMBL" id="SER44966.1"/>
    </source>
</evidence>
<feature type="domain" description="NADP-dependent oxidoreductase" evidence="1">
    <location>
        <begin position="15"/>
        <end position="290"/>
    </location>
</feature>
<evidence type="ECO:0000259" key="1">
    <source>
        <dbReference type="Pfam" id="PF00248"/>
    </source>
</evidence>
<dbReference type="RefSeq" id="WP_093071600.1">
    <property type="nucleotide sequence ID" value="NZ_FOGV01000001.1"/>
</dbReference>
<dbReference type="Proteomes" id="UP000199318">
    <property type="component" value="Unassembled WGS sequence"/>
</dbReference>
<dbReference type="OrthoDB" id="9773828at2"/>
<proteinExistence type="predicted"/>
<dbReference type="SUPFAM" id="SSF51430">
    <property type="entry name" value="NAD(P)-linked oxidoreductase"/>
    <property type="match status" value="1"/>
</dbReference>
<protein>
    <submittedName>
        <fullName evidence="2">Predicted oxidoreductase</fullName>
    </submittedName>
</protein>
<comment type="caution">
    <text evidence="2">The sequence shown here is derived from an EMBL/GenBank/DDBJ whole genome shotgun (WGS) entry which is preliminary data.</text>
</comment>
<dbReference type="CDD" id="cd19086">
    <property type="entry name" value="AKR_AKR11C1"/>
    <property type="match status" value="1"/>
</dbReference>
<name>A0A1H9P9V6_9BACI</name>
<sequence length="303" mass="34335">MKKKQLGTSNLHVSELGFGCMSLTGNTAEDEKIIHQAIDSGINFFDTADLYQFGMNEKSVGNALKHKRRDIILASKGGNYWEDGKEGWTWKPEKNYLKSAVKHSLHRLGTDYLDLYQLHGGTIDDPHDEIIEAFEDMKNEGLIRYYGISSIRPNVIQTFAEKSNIVSVMMQYSLLDRRPEEWFPELDKKGISVIARGPVARGLLSESYSEKINENGFLDYSQEELNDMLPQLHDLAQEKNMTLEQLALRYVMDQPQVASALAGSSRQAQVKNNIESTAKPALTTETLRGLRAMTKSNTYQNHR</sequence>
<dbReference type="PANTHER" id="PTHR43312:SF1">
    <property type="entry name" value="NADP-DEPENDENT OXIDOREDUCTASE DOMAIN-CONTAINING PROTEIN"/>
    <property type="match status" value="1"/>
</dbReference>